<protein>
    <submittedName>
        <fullName evidence="1">Uncharacterized protein</fullName>
    </submittedName>
</protein>
<accession>A0A8S3Z4U6</accession>
<dbReference type="EMBL" id="CAJHNH020001236">
    <property type="protein sequence ID" value="CAG5122191.1"/>
    <property type="molecule type" value="Genomic_DNA"/>
</dbReference>
<sequence length="153" mass="16972">GNVTRTNFQPRTDFRLRTESGQEYEASGEANSYSKFVAFYSVDADLAESGFAASTTVLDFETASQNSQIVIVSQEDINACFIIDINSCGWDFQFASSLLFNMLLDVVVTVPTARPLTYTVDRVLSLYDFPKDKSNIGLFCQSADRIYSLVPSP</sequence>
<organism evidence="1 2">
    <name type="scientific">Candidula unifasciata</name>
    <dbReference type="NCBI Taxonomy" id="100452"/>
    <lineage>
        <taxon>Eukaryota</taxon>
        <taxon>Metazoa</taxon>
        <taxon>Spiralia</taxon>
        <taxon>Lophotrochozoa</taxon>
        <taxon>Mollusca</taxon>
        <taxon>Gastropoda</taxon>
        <taxon>Heterobranchia</taxon>
        <taxon>Euthyneura</taxon>
        <taxon>Panpulmonata</taxon>
        <taxon>Eupulmonata</taxon>
        <taxon>Stylommatophora</taxon>
        <taxon>Helicina</taxon>
        <taxon>Helicoidea</taxon>
        <taxon>Geomitridae</taxon>
        <taxon>Candidula</taxon>
    </lineage>
</organism>
<proteinExistence type="predicted"/>
<name>A0A8S3Z4U6_9EUPU</name>
<evidence type="ECO:0000313" key="1">
    <source>
        <dbReference type="EMBL" id="CAG5122191.1"/>
    </source>
</evidence>
<reference evidence="1" key="1">
    <citation type="submission" date="2021-04" db="EMBL/GenBank/DDBJ databases">
        <authorList>
            <consortium name="Molecular Ecology Group"/>
        </authorList>
    </citation>
    <scope>NUCLEOTIDE SEQUENCE</scope>
</reference>
<feature type="non-terminal residue" evidence="1">
    <location>
        <position position="1"/>
    </location>
</feature>
<comment type="caution">
    <text evidence="1">The sequence shown here is derived from an EMBL/GenBank/DDBJ whole genome shotgun (WGS) entry which is preliminary data.</text>
</comment>
<keyword evidence="2" id="KW-1185">Reference proteome</keyword>
<evidence type="ECO:0000313" key="2">
    <source>
        <dbReference type="Proteomes" id="UP000678393"/>
    </source>
</evidence>
<dbReference type="Proteomes" id="UP000678393">
    <property type="component" value="Unassembled WGS sequence"/>
</dbReference>
<dbReference type="AlphaFoldDB" id="A0A8S3Z4U6"/>
<gene>
    <name evidence="1" type="ORF">CUNI_LOCUS7749</name>
</gene>
<feature type="non-terminal residue" evidence="1">
    <location>
        <position position="153"/>
    </location>
</feature>